<gene>
    <name evidence="1" type="ORF">Zmor_013795</name>
</gene>
<dbReference type="Proteomes" id="UP001168821">
    <property type="component" value="Unassembled WGS sequence"/>
</dbReference>
<sequence>MRALKKVRPTDSTENLTGTLELLEPIKEFCTKPDFNLPLNFDELVKFMEATIGESDVLNIAFEYTRDIVRLLDELHQIFPKLTGPSIRNRCLKIQRKLKKLTLSTRAGVH</sequence>
<name>A0AA38MF10_9CUCU</name>
<evidence type="ECO:0000313" key="1">
    <source>
        <dbReference type="EMBL" id="KAJ3654620.1"/>
    </source>
</evidence>
<dbReference type="AlphaFoldDB" id="A0AA38MF10"/>
<dbReference type="EMBL" id="JALNTZ010000004">
    <property type="protein sequence ID" value="KAJ3654620.1"/>
    <property type="molecule type" value="Genomic_DNA"/>
</dbReference>
<evidence type="ECO:0000313" key="2">
    <source>
        <dbReference type="Proteomes" id="UP001168821"/>
    </source>
</evidence>
<comment type="caution">
    <text evidence="1">The sequence shown here is derived from an EMBL/GenBank/DDBJ whole genome shotgun (WGS) entry which is preliminary data.</text>
</comment>
<organism evidence="1 2">
    <name type="scientific">Zophobas morio</name>
    <dbReference type="NCBI Taxonomy" id="2755281"/>
    <lineage>
        <taxon>Eukaryota</taxon>
        <taxon>Metazoa</taxon>
        <taxon>Ecdysozoa</taxon>
        <taxon>Arthropoda</taxon>
        <taxon>Hexapoda</taxon>
        <taxon>Insecta</taxon>
        <taxon>Pterygota</taxon>
        <taxon>Neoptera</taxon>
        <taxon>Endopterygota</taxon>
        <taxon>Coleoptera</taxon>
        <taxon>Polyphaga</taxon>
        <taxon>Cucujiformia</taxon>
        <taxon>Tenebrionidae</taxon>
        <taxon>Zophobas</taxon>
    </lineage>
</organism>
<proteinExistence type="predicted"/>
<protein>
    <submittedName>
        <fullName evidence="1">Uncharacterized protein</fullName>
    </submittedName>
</protein>
<reference evidence="1" key="1">
    <citation type="journal article" date="2023" name="G3 (Bethesda)">
        <title>Whole genome assemblies of Zophobas morio and Tenebrio molitor.</title>
        <authorList>
            <person name="Kaur S."/>
            <person name="Stinson S.A."/>
            <person name="diCenzo G.C."/>
        </authorList>
    </citation>
    <scope>NUCLEOTIDE SEQUENCE</scope>
    <source>
        <strain evidence="1">QUZm001</strain>
    </source>
</reference>
<keyword evidence="2" id="KW-1185">Reference proteome</keyword>
<accession>A0AA38MF10</accession>